<dbReference type="PANTHER" id="PTHR42973">
    <property type="entry name" value="BINDING OXIDOREDUCTASE, PUTATIVE (AFU_ORTHOLOGUE AFUA_1G17690)-RELATED"/>
    <property type="match status" value="1"/>
</dbReference>
<dbReference type="GO" id="GO:0016491">
    <property type="term" value="F:oxidoreductase activity"/>
    <property type="evidence" value="ECO:0007669"/>
    <property type="project" value="UniProtKB-KW"/>
</dbReference>
<dbReference type="Gene3D" id="3.30.465.10">
    <property type="match status" value="1"/>
</dbReference>
<dbReference type="Pfam" id="PF01565">
    <property type="entry name" value="FAD_binding_4"/>
    <property type="match status" value="1"/>
</dbReference>
<accession>A0A1B8GSP7</accession>
<dbReference type="AlphaFoldDB" id="A0A1B8GSP7"/>
<feature type="signal peptide" evidence="5">
    <location>
        <begin position="1"/>
        <end position="18"/>
    </location>
</feature>
<dbReference type="GeneID" id="28836684"/>
<evidence type="ECO:0000313" key="8">
    <source>
        <dbReference type="Proteomes" id="UP000091956"/>
    </source>
</evidence>
<dbReference type="InterPro" id="IPR016169">
    <property type="entry name" value="FAD-bd_PCMH_sub2"/>
</dbReference>
<protein>
    <recommendedName>
        <fullName evidence="6">FAD-binding PCMH-type domain-containing protein</fullName>
    </recommendedName>
</protein>
<keyword evidence="4" id="KW-0560">Oxidoreductase</keyword>
<feature type="chain" id="PRO_5008608950" description="FAD-binding PCMH-type domain-containing protein" evidence="5">
    <location>
        <begin position="19"/>
        <end position="516"/>
    </location>
</feature>
<dbReference type="Proteomes" id="UP000091956">
    <property type="component" value="Unassembled WGS sequence"/>
</dbReference>
<dbReference type="InterPro" id="IPR006094">
    <property type="entry name" value="Oxid_FAD_bind_N"/>
</dbReference>
<proteinExistence type="inferred from homology"/>
<evidence type="ECO:0000259" key="6">
    <source>
        <dbReference type="PROSITE" id="PS51387"/>
    </source>
</evidence>
<feature type="domain" description="FAD-binding PCMH-type" evidence="6">
    <location>
        <begin position="65"/>
        <end position="242"/>
    </location>
</feature>
<dbReference type="InterPro" id="IPR016166">
    <property type="entry name" value="FAD-bd_PCMH"/>
</dbReference>
<evidence type="ECO:0000256" key="5">
    <source>
        <dbReference type="SAM" id="SignalP"/>
    </source>
</evidence>
<keyword evidence="3" id="KW-0274">FAD</keyword>
<dbReference type="InterPro" id="IPR036318">
    <property type="entry name" value="FAD-bd_PCMH-like_sf"/>
</dbReference>
<evidence type="ECO:0000256" key="3">
    <source>
        <dbReference type="ARBA" id="ARBA00022827"/>
    </source>
</evidence>
<reference evidence="8" key="2">
    <citation type="journal article" date="2018" name="Nat. Commun.">
        <title>Extreme sensitivity to ultraviolet light in the fungal pathogen causing white-nose syndrome of bats.</title>
        <authorList>
            <person name="Palmer J.M."/>
            <person name="Drees K.P."/>
            <person name="Foster J.T."/>
            <person name="Lindner D.L."/>
        </authorList>
    </citation>
    <scope>NUCLEOTIDE SEQUENCE [LARGE SCALE GENOMIC DNA]</scope>
    <source>
        <strain evidence="8">UAMH 10579</strain>
    </source>
</reference>
<organism evidence="7 8">
    <name type="scientific">Pseudogymnoascus verrucosus</name>
    <dbReference type="NCBI Taxonomy" id="342668"/>
    <lineage>
        <taxon>Eukaryota</taxon>
        <taxon>Fungi</taxon>
        <taxon>Dikarya</taxon>
        <taxon>Ascomycota</taxon>
        <taxon>Pezizomycotina</taxon>
        <taxon>Leotiomycetes</taxon>
        <taxon>Thelebolales</taxon>
        <taxon>Thelebolaceae</taxon>
        <taxon>Pseudogymnoascus</taxon>
    </lineage>
</organism>
<keyword evidence="5" id="KW-0732">Signal</keyword>
<evidence type="ECO:0000313" key="7">
    <source>
        <dbReference type="EMBL" id="OBT98862.1"/>
    </source>
</evidence>
<keyword evidence="8" id="KW-1185">Reference proteome</keyword>
<dbReference type="OrthoDB" id="2151789at2759"/>
<dbReference type="EMBL" id="KV460215">
    <property type="protein sequence ID" value="OBT98862.1"/>
    <property type="molecule type" value="Genomic_DNA"/>
</dbReference>
<evidence type="ECO:0000256" key="2">
    <source>
        <dbReference type="ARBA" id="ARBA00022630"/>
    </source>
</evidence>
<evidence type="ECO:0000256" key="4">
    <source>
        <dbReference type="ARBA" id="ARBA00023002"/>
    </source>
</evidence>
<name>A0A1B8GSP7_9PEZI</name>
<dbReference type="SUPFAM" id="SSF56176">
    <property type="entry name" value="FAD-binding/transporter-associated domain-like"/>
    <property type="match status" value="1"/>
</dbReference>
<dbReference type="STRING" id="342668.A0A1B8GSP7"/>
<gene>
    <name evidence="7" type="ORF">VE01_03298</name>
</gene>
<dbReference type="PANTHER" id="PTHR42973:SF54">
    <property type="entry name" value="FAD-BINDING PCMH-TYPE DOMAIN-CONTAINING PROTEIN"/>
    <property type="match status" value="1"/>
</dbReference>
<dbReference type="GO" id="GO:0071949">
    <property type="term" value="F:FAD binding"/>
    <property type="evidence" value="ECO:0007669"/>
    <property type="project" value="InterPro"/>
</dbReference>
<keyword evidence="2" id="KW-0285">Flavoprotein</keyword>
<dbReference type="InterPro" id="IPR050416">
    <property type="entry name" value="FAD-linked_Oxidoreductase"/>
</dbReference>
<sequence length="516" mass="54718">MRSTYLLAMGGMAMGGAALTTTTSKLPSTAPIACKYFKANYPNMTLLPSDAGYTAENEVSWNAGAWLGPACILSPASAEQMSTAVKNLVRFATPFAMRGGGHMSVPEAANINSTGVLISSTNLKTLELSGDQSTLSVGPGPRWGDVYIYLDETKSGKMVVGGRYAPVGIPGLLLGGGMAFFSGEYGFASTNGNVRAYECVLASGKIVEATASNQYSDLFWALQGGGNSFCIVTKFVLRTFDSPAIGLANPSYGSGSKVKDLWLDSILNYVIDGSSDPKAAIIPVARYGTGFEGIRYDATLFYNGVATNTPAILSDFQGGLLPSSNMTSLTTLTMGAFAKAVLPAFQEGGESHGLNQRFHVVSTVATREAMDIVHDTFFDAVKAAGLADSADFFVGLAWNSITTSFLEASNSGTGCPQGVAEEPLFWVEEAFTWGDSADDEKIDNFIKTVNANITTQLEAIGATSPYIYLNDADADQPVFQGYPAENLKRLQRIRAKYDPLKIYTNLMPGGFKVAHA</sequence>
<comment type="similarity">
    <text evidence="1">Belongs to the oxygen-dependent FAD-linked oxidoreductase family.</text>
</comment>
<dbReference type="PROSITE" id="PS51387">
    <property type="entry name" value="FAD_PCMH"/>
    <property type="match status" value="1"/>
</dbReference>
<evidence type="ECO:0000256" key="1">
    <source>
        <dbReference type="ARBA" id="ARBA00005466"/>
    </source>
</evidence>
<reference evidence="7 8" key="1">
    <citation type="submission" date="2016-03" db="EMBL/GenBank/DDBJ databases">
        <title>Comparative genomics of Pseudogymnoascus destructans, the fungus causing white-nose syndrome of bats.</title>
        <authorList>
            <person name="Palmer J.M."/>
            <person name="Drees K.P."/>
            <person name="Foster J.T."/>
            <person name="Lindner D.L."/>
        </authorList>
    </citation>
    <scope>NUCLEOTIDE SEQUENCE [LARGE SCALE GENOMIC DNA]</scope>
    <source>
        <strain evidence="7 8">UAMH 10579</strain>
    </source>
</reference>
<dbReference type="RefSeq" id="XP_018132595.1">
    <property type="nucleotide sequence ID" value="XM_018272794.2"/>
</dbReference>